<evidence type="ECO:0000313" key="1">
    <source>
        <dbReference type="EMBL" id="KAK6779895.1"/>
    </source>
</evidence>
<dbReference type="EMBL" id="JBANQN010000009">
    <property type="protein sequence ID" value="KAK6779895.1"/>
    <property type="molecule type" value="Genomic_DNA"/>
</dbReference>
<proteinExistence type="predicted"/>
<organism evidence="1 2">
    <name type="scientific">Solanum bulbocastanum</name>
    <name type="common">Wild potato</name>
    <dbReference type="NCBI Taxonomy" id="147425"/>
    <lineage>
        <taxon>Eukaryota</taxon>
        <taxon>Viridiplantae</taxon>
        <taxon>Streptophyta</taxon>
        <taxon>Embryophyta</taxon>
        <taxon>Tracheophyta</taxon>
        <taxon>Spermatophyta</taxon>
        <taxon>Magnoliopsida</taxon>
        <taxon>eudicotyledons</taxon>
        <taxon>Gunneridae</taxon>
        <taxon>Pentapetalae</taxon>
        <taxon>asterids</taxon>
        <taxon>lamiids</taxon>
        <taxon>Solanales</taxon>
        <taxon>Solanaceae</taxon>
        <taxon>Solanoideae</taxon>
        <taxon>Solaneae</taxon>
        <taxon>Solanum</taxon>
    </lineage>
</organism>
<dbReference type="AlphaFoldDB" id="A0AAN8T3G0"/>
<evidence type="ECO:0000313" key="2">
    <source>
        <dbReference type="Proteomes" id="UP001371456"/>
    </source>
</evidence>
<dbReference type="Proteomes" id="UP001371456">
    <property type="component" value="Unassembled WGS sequence"/>
</dbReference>
<reference evidence="1 2" key="1">
    <citation type="submission" date="2024-02" db="EMBL/GenBank/DDBJ databases">
        <title>de novo genome assembly of Solanum bulbocastanum strain 11H21.</title>
        <authorList>
            <person name="Hosaka A.J."/>
        </authorList>
    </citation>
    <scope>NUCLEOTIDE SEQUENCE [LARGE SCALE GENOMIC DNA]</scope>
    <source>
        <tissue evidence="1">Young leaves</tissue>
    </source>
</reference>
<gene>
    <name evidence="1" type="ORF">RDI58_022079</name>
</gene>
<name>A0AAN8T3G0_SOLBU</name>
<keyword evidence="2" id="KW-1185">Reference proteome</keyword>
<sequence length="114" mass="13493">MKSKLKSCSRGPACYFIYCFRNPGGYYEWVDLDKPLPRYWLTKMAALFGYAYDSVYDIRLELKKLEWMLNSYKMLAADSDRSVSFWYLSCDLNNVLNHILILPSFIKEYVDTPI</sequence>
<protein>
    <submittedName>
        <fullName evidence="1">Uncharacterized protein</fullName>
    </submittedName>
</protein>
<comment type="caution">
    <text evidence="1">The sequence shown here is derived from an EMBL/GenBank/DDBJ whole genome shotgun (WGS) entry which is preliminary data.</text>
</comment>
<accession>A0AAN8T3G0</accession>